<protein>
    <submittedName>
        <fullName evidence="1">Uncharacterized protein</fullName>
    </submittedName>
</protein>
<name>A0A0G1FMV0_9BACT</name>
<evidence type="ECO:0000313" key="2">
    <source>
        <dbReference type="Proteomes" id="UP000033831"/>
    </source>
</evidence>
<sequence length="31" mass="3361">MHEDSPRAFTSCIHDLLISKIGVTGVLPLLP</sequence>
<accession>A0A0G1FMV0</accession>
<dbReference type="AlphaFoldDB" id="A0A0G1FMV0"/>
<dbReference type="EMBL" id="LCGX01000021">
    <property type="protein sequence ID" value="KKT23730.1"/>
    <property type="molecule type" value="Genomic_DNA"/>
</dbReference>
<proteinExistence type="predicted"/>
<evidence type="ECO:0000313" key="1">
    <source>
        <dbReference type="EMBL" id="KKT23730.1"/>
    </source>
</evidence>
<feature type="non-terminal residue" evidence="1">
    <location>
        <position position="31"/>
    </location>
</feature>
<reference evidence="1 2" key="1">
    <citation type="journal article" date="2015" name="Nature">
        <title>rRNA introns, odd ribosomes, and small enigmatic genomes across a large radiation of phyla.</title>
        <authorList>
            <person name="Brown C.T."/>
            <person name="Hug L.A."/>
            <person name="Thomas B.C."/>
            <person name="Sharon I."/>
            <person name="Castelle C.J."/>
            <person name="Singh A."/>
            <person name="Wilkins M.J."/>
            <person name="Williams K.H."/>
            <person name="Banfield J.F."/>
        </authorList>
    </citation>
    <scope>NUCLEOTIDE SEQUENCE [LARGE SCALE GENOMIC DNA]</scope>
</reference>
<gene>
    <name evidence="1" type="ORF">UW07_C0021G0014</name>
</gene>
<dbReference type="Proteomes" id="UP000033831">
    <property type="component" value="Unassembled WGS sequence"/>
</dbReference>
<organism evidence="1 2">
    <name type="scientific">Candidatus Nomurabacteria bacterium GW2011_GWF2_43_8</name>
    <dbReference type="NCBI Taxonomy" id="1618779"/>
    <lineage>
        <taxon>Bacteria</taxon>
        <taxon>Candidatus Nomuraibacteriota</taxon>
    </lineage>
</organism>
<comment type="caution">
    <text evidence="1">The sequence shown here is derived from an EMBL/GenBank/DDBJ whole genome shotgun (WGS) entry which is preliminary data.</text>
</comment>